<feature type="domain" description="Amidase" evidence="1">
    <location>
        <begin position="167"/>
        <end position="602"/>
    </location>
</feature>
<dbReference type="EMBL" id="CAXAMN010027395">
    <property type="protein sequence ID" value="CAK9110498.1"/>
    <property type="molecule type" value="Genomic_DNA"/>
</dbReference>
<dbReference type="InterPro" id="IPR023631">
    <property type="entry name" value="Amidase_dom"/>
</dbReference>
<accession>A0ABP0SDP7</accession>
<dbReference type="PANTHER" id="PTHR11895:SF67">
    <property type="entry name" value="AMIDASE DOMAIN-CONTAINING PROTEIN"/>
    <property type="match status" value="1"/>
</dbReference>
<dbReference type="InterPro" id="IPR000120">
    <property type="entry name" value="Amidase"/>
</dbReference>
<evidence type="ECO:0000313" key="2">
    <source>
        <dbReference type="EMBL" id="CAK9110498.1"/>
    </source>
</evidence>
<gene>
    <name evidence="2" type="ORF">CCMP2556_LOCUS51361</name>
</gene>
<proteinExistence type="predicted"/>
<protein>
    <recommendedName>
        <fullName evidence="1">Amidase domain-containing protein</fullName>
    </recommendedName>
</protein>
<sequence>MSLAVALWVILVAVITALVVVFLVSGKMAIAAPKRTQKLGDPTYNIKSMSTPVATGTLLRLLAWILADSPLGPLIRRVLLNDENNGSALLQDLALQACDSPGHFALYHPMQRLSNEERARHVEAAKVVDLQKVLQSGFATAAVPGPYLSVEDYARAYRTQKWTPTQALERLLQSIKELQPKFKPFVAVHEEDARAQAKESERRLRAKEPRSLFEGVPVAIKDMIRVKGYRMTEGSVWPAGDDHNVPAEKDNNIVRLFREAGAVIVGTTAMTEFGVTPLGYSAHHQGPFNAYNAKHYSLGSSSGSAVAVALGLVPVAYGADAGGSIRLPAAAQGVFGLATTYGRVADDSPHVTHGSMQKSGPITATARDAALAYAVMGQEVPGHFYSQLYGDPGLPPLHLKDFSETRSLRGVRLGIFWDYFNDAEVPILQSCRKAVEALEALGAEVVPIAIPHLRSLQVAHGFVVSVEITQILGDLLYNKHQLEPSTRIQLALGTSMAGPEIQAGNILRGWALQYLRQEIFKKMKISAIITPTLAMTPPAIPKDAFLTGESNTTLLIQLMKYIFLGNLCGFPGLSIPVGYDDTTGIPIGLHACADHWDEAVLLRLGEVLEGALDQRKTPPSFVDLLGKS</sequence>
<dbReference type="InterPro" id="IPR036928">
    <property type="entry name" value="AS_sf"/>
</dbReference>
<evidence type="ECO:0000313" key="3">
    <source>
        <dbReference type="Proteomes" id="UP001642484"/>
    </source>
</evidence>
<name>A0ABP0SDP7_9DINO</name>
<dbReference type="SUPFAM" id="SSF75304">
    <property type="entry name" value="Amidase signature (AS) enzymes"/>
    <property type="match status" value="1"/>
</dbReference>
<dbReference type="PANTHER" id="PTHR11895">
    <property type="entry name" value="TRANSAMIDASE"/>
    <property type="match status" value="1"/>
</dbReference>
<dbReference type="Pfam" id="PF01425">
    <property type="entry name" value="Amidase"/>
    <property type="match status" value="1"/>
</dbReference>
<organism evidence="2 3">
    <name type="scientific">Durusdinium trenchii</name>
    <dbReference type="NCBI Taxonomy" id="1381693"/>
    <lineage>
        <taxon>Eukaryota</taxon>
        <taxon>Sar</taxon>
        <taxon>Alveolata</taxon>
        <taxon>Dinophyceae</taxon>
        <taxon>Suessiales</taxon>
        <taxon>Symbiodiniaceae</taxon>
        <taxon>Durusdinium</taxon>
    </lineage>
</organism>
<comment type="caution">
    <text evidence="2">The sequence shown here is derived from an EMBL/GenBank/DDBJ whole genome shotgun (WGS) entry which is preliminary data.</text>
</comment>
<dbReference type="Proteomes" id="UP001642484">
    <property type="component" value="Unassembled WGS sequence"/>
</dbReference>
<reference evidence="2 3" key="1">
    <citation type="submission" date="2024-02" db="EMBL/GenBank/DDBJ databases">
        <authorList>
            <person name="Chen Y."/>
            <person name="Shah S."/>
            <person name="Dougan E. K."/>
            <person name="Thang M."/>
            <person name="Chan C."/>
        </authorList>
    </citation>
    <scope>NUCLEOTIDE SEQUENCE [LARGE SCALE GENOMIC DNA]</scope>
</reference>
<dbReference type="Gene3D" id="3.90.1300.10">
    <property type="entry name" value="Amidase signature (AS) domain"/>
    <property type="match status" value="1"/>
</dbReference>
<evidence type="ECO:0000259" key="1">
    <source>
        <dbReference type="Pfam" id="PF01425"/>
    </source>
</evidence>
<keyword evidence="3" id="KW-1185">Reference proteome</keyword>